<proteinExistence type="predicted"/>
<feature type="region of interest" description="Disordered" evidence="1">
    <location>
        <begin position="1"/>
        <end position="25"/>
    </location>
</feature>
<evidence type="ECO:0000313" key="2">
    <source>
        <dbReference type="EMBL" id="OMO85058.1"/>
    </source>
</evidence>
<gene>
    <name evidence="2" type="ORF">CCACVL1_10444</name>
</gene>
<accession>A0A1R3IR46</accession>
<dbReference type="Gramene" id="OMO85058">
    <property type="protein sequence ID" value="OMO85058"/>
    <property type="gene ID" value="CCACVL1_10444"/>
</dbReference>
<comment type="caution">
    <text evidence="2">The sequence shown here is derived from an EMBL/GenBank/DDBJ whole genome shotgun (WGS) entry which is preliminary data.</text>
</comment>
<dbReference type="Proteomes" id="UP000188268">
    <property type="component" value="Unassembled WGS sequence"/>
</dbReference>
<sequence length="45" mass="5154">MEEEEQGFASSSRRKSMGFGWEESQNDIDKNQVFGGLKKKLKKTS</sequence>
<name>A0A1R3IR46_COCAP</name>
<protein>
    <submittedName>
        <fullName evidence="2">Uncharacterized protein</fullName>
    </submittedName>
</protein>
<keyword evidence="3" id="KW-1185">Reference proteome</keyword>
<dbReference type="EMBL" id="AWWV01009648">
    <property type="protein sequence ID" value="OMO85058.1"/>
    <property type="molecule type" value="Genomic_DNA"/>
</dbReference>
<organism evidence="2 3">
    <name type="scientific">Corchorus capsularis</name>
    <name type="common">Jute</name>
    <dbReference type="NCBI Taxonomy" id="210143"/>
    <lineage>
        <taxon>Eukaryota</taxon>
        <taxon>Viridiplantae</taxon>
        <taxon>Streptophyta</taxon>
        <taxon>Embryophyta</taxon>
        <taxon>Tracheophyta</taxon>
        <taxon>Spermatophyta</taxon>
        <taxon>Magnoliopsida</taxon>
        <taxon>eudicotyledons</taxon>
        <taxon>Gunneridae</taxon>
        <taxon>Pentapetalae</taxon>
        <taxon>rosids</taxon>
        <taxon>malvids</taxon>
        <taxon>Malvales</taxon>
        <taxon>Malvaceae</taxon>
        <taxon>Grewioideae</taxon>
        <taxon>Apeibeae</taxon>
        <taxon>Corchorus</taxon>
    </lineage>
</organism>
<evidence type="ECO:0000256" key="1">
    <source>
        <dbReference type="SAM" id="MobiDB-lite"/>
    </source>
</evidence>
<evidence type="ECO:0000313" key="3">
    <source>
        <dbReference type="Proteomes" id="UP000188268"/>
    </source>
</evidence>
<dbReference type="AlphaFoldDB" id="A0A1R3IR46"/>
<reference evidence="2 3" key="1">
    <citation type="submission" date="2013-09" db="EMBL/GenBank/DDBJ databases">
        <title>Corchorus capsularis genome sequencing.</title>
        <authorList>
            <person name="Alam M."/>
            <person name="Haque M.S."/>
            <person name="Islam M.S."/>
            <person name="Emdad E.M."/>
            <person name="Islam M.M."/>
            <person name="Ahmed B."/>
            <person name="Halim A."/>
            <person name="Hossen Q.M.M."/>
            <person name="Hossain M.Z."/>
            <person name="Ahmed R."/>
            <person name="Khan M.M."/>
            <person name="Islam R."/>
            <person name="Rashid M.M."/>
            <person name="Khan S.A."/>
            <person name="Rahman M.S."/>
            <person name="Alam M."/>
        </authorList>
    </citation>
    <scope>NUCLEOTIDE SEQUENCE [LARGE SCALE GENOMIC DNA]</scope>
    <source>
        <strain evidence="3">cv. CVL-1</strain>
        <tissue evidence="2">Whole seedling</tissue>
    </source>
</reference>